<dbReference type="PANTHER" id="PTHR32303:SF4">
    <property type="entry name" value="QUINOPROTEIN GLUCOSE DEHYDROGENASE"/>
    <property type="match status" value="1"/>
</dbReference>
<keyword evidence="7 8" id="KW-0408">Iron</keyword>
<evidence type="ECO:0000256" key="1">
    <source>
        <dbReference type="ARBA" id="ARBA00001931"/>
    </source>
</evidence>
<dbReference type="Gene3D" id="1.10.760.10">
    <property type="entry name" value="Cytochrome c-like domain"/>
    <property type="match status" value="1"/>
</dbReference>
<evidence type="ECO:0000256" key="8">
    <source>
        <dbReference type="PROSITE-ProRule" id="PRU00433"/>
    </source>
</evidence>
<reference evidence="12" key="1">
    <citation type="submission" date="2016-10" db="EMBL/GenBank/DDBJ databases">
        <authorList>
            <person name="Varghese N."/>
            <person name="Submissions S."/>
        </authorList>
    </citation>
    <scope>NUCLEOTIDE SEQUENCE [LARGE SCALE GENOMIC DNA]</scope>
    <source>
        <strain evidence="12">DSM 3695</strain>
    </source>
</reference>
<evidence type="ECO:0000259" key="10">
    <source>
        <dbReference type="PROSITE" id="PS51007"/>
    </source>
</evidence>
<dbReference type="InterPro" id="IPR002372">
    <property type="entry name" value="PQQ_rpt_dom"/>
</dbReference>
<sequence length="765" mass="83941">MRNFKAQSLFYFSGTLLAGVCLFGHMACNSSLRDTGKNGATTLADRNWEEYGGGPDQSKYVSLTQINKANVSQLSVAWTYATSDSTEYLFNPIVVDNVMYVVAKNYSLVALDAATGKELWIHANLKGITWRGLNYWESKDRKDRRIIFSLNNNLQAIDAATGKSILSFGNNGVVSLKEGLNRDPATIGRVQSTTPGRVFEDLIILGSSPGENYFSPPGYLRAYNVLTGKLVWTFHTVPQPGEYGYDTWPKDAWKYAGGVNTWGEISVDTKRGIAYFPLGSPTYDYYGADRAGSNLYGNCLLALDARTGKRLWHFQFVHHDLWDYDLTAAPQLITVKHNGKKIDAVAQATKHGFLFTFNRVTGEPLWPIEERPVPPSEMPGEKAWPTQPFQPALAPFTRHTVAADDLNPYFTAEQTAQWQKRLAAARTGLFTPPSDQHEIVVIPGAVGGANLGNTAADPDKGIVYISSQDYPSVYKLEKMEDKEARVNGATNNRGMKAYQQYCQACHGENRAGAAGPSLIDLGKRVDPDNFKNVVATGKGQMPGFQHIDEKTVNELYRYLAGDNAGNRFAAAKKEAPVMPAGNVVASGGVPVPETAPFVRGSGMRFYPHDVDTPATRYVSDYGLEYPDLMKPVWSSIMAYDLNTGTVKWRRALGQDANAAAKGGKNTGIPIGSQRKGMIVTSNGLLFATSKGGKVYAFDAENGEELWSADLPWETYGMPAMYEANGRQFIVVSATSPFTKESIDRSKLPGALPRSYVVFALPEKIK</sequence>
<evidence type="ECO:0000256" key="3">
    <source>
        <dbReference type="ARBA" id="ARBA00022617"/>
    </source>
</evidence>
<feature type="signal peptide" evidence="9">
    <location>
        <begin position="1"/>
        <end position="18"/>
    </location>
</feature>
<dbReference type="STRING" id="29529.SAMN04488122_5808"/>
<dbReference type="InterPro" id="IPR009056">
    <property type="entry name" value="Cyt_c-like_dom"/>
</dbReference>
<keyword evidence="5 9" id="KW-0732">Signal</keyword>
<dbReference type="Gene3D" id="2.140.10.10">
    <property type="entry name" value="Quinoprotein alcohol dehydrogenase-like superfamily"/>
    <property type="match status" value="2"/>
</dbReference>
<dbReference type="InterPro" id="IPR018391">
    <property type="entry name" value="PQQ_b-propeller_rpt"/>
</dbReference>
<dbReference type="AlphaFoldDB" id="A0A1I0SDD6"/>
<gene>
    <name evidence="11" type="ORF">SAMN04488122_5808</name>
</gene>
<keyword evidence="6" id="KW-0560">Oxidoreductase</keyword>
<feature type="domain" description="Cytochrome c" evidence="10">
    <location>
        <begin position="489"/>
        <end position="563"/>
    </location>
</feature>
<organism evidence="11 12">
    <name type="scientific">Chitinophaga arvensicola</name>
    <dbReference type="NCBI Taxonomy" id="29529"/>
    <lineage>
        <taxon>Bacteria</taxon>
        <taxon>Pseudomonadati</taxon>
        <taxon>Bacteroidota</taxon>
        <taxon>Chitinophagia</taxon>
        <taxon>Chitinophagales</taxon>
        <taxon>Chitinophagaceae</taxon>
        <taxon>Chitinophaga</taxon>
    </lineage>
</organism>
<name>A0A1I0SDD6_9BACT</name>
<dbReference type="GO" id="GO:0016491">
    <property type="term" value="F:oxidoreductase activity"/>
    <property type="evidence" value="ECO:0007669"/>
    <property type="project" value="UniProtKB-KW"/>
</dbReference>
<evidence type="ECO:0000256" key="7">
    <source>
        <dbReference type="ARBA" id="ARBA00023004"/>
    </source>
</evidence>
<dbReference type="Pfam" id="PF01011">
    <property type="entry name" value="PQQ"/>
    <property type="match status" value="2"/>
</dbReference>
<keyword evidence="3 8" id="KW-0349">Heme</keyword>
<comment type="cofactor">
    <cofactor evidence="1">
        <name>pyrroloquinoline quinone</name>
        <dbReference type="ChEBI" id="CHEBI:58442"/>
    </cofactor>
</comment>
<proteinExistence type="inferred from homology"/>
<dbReference type="GO" id="GO:0009055">
    <property type="term" value="F:electron transfer activity"/>
    <property type="evidence" value="ECO:0007669"/>
    <property type="project" value="InterPro"/>
</dbReference>
<evidence type="ECO:0000256" key="9">
    <source>
        <dbReference type="SAM" id="SignalP"/>
    </source>
</evidence>
<dbReference type="InterPro" id="IPR011047">
    <property type="entry name" value="Quinoprotein_ADH-like_sf"/>
</dbReference>
<dbReference type="GO" id="GO:0020037">
    <property type="term" value="F:heme binding"/>
    <property type="evidence" value="ECO:0007669"/>
    <property type="project" value="InterPro"/>
</dbReference>
<accession>A0A1I0SDD6</accession>
<dbReference type="PROSITE" id="PS51007">
    <property type="entry name" value="CYTC"/>
    <property type="match status" value="1"/>
</dbReference>
<keyword evidence="4 8" id="KW-0479">Metal-binding</keyword>
<dbReference type="OrthoDB" id="7012117at2"/>
<dbReference type="SUPFAM" id="SSF46626">
    <property type="entry name" value="Cytochrome c"/>
    <property type="match status" value="1"/>
</dbReference>
<dbReference type="PANTHER" id="PTHR32303">
    <property type="entry name" value="QUINOPROTEIN ALCOHOL DEHYDROGENASE (CYTOCHROME C)"/>
    <property type="match status" value="1"/>
</dbReference>
<evidence type="ECO:0000256" key="6">
    <source>
        <dbReference type="ARBA" id="ARBA00023002"/>
    </source>
</evidence>
<comment type="similarity">
    <text evidence="2">Belongs to the bacterial PQQ dehydrogenase family.</text>
</comment>
<dbReference type="Proteomes" id="UP000199310">
    <property type="component" value="Unassembled WGS sequence"/>
</dbReference>
<dbReference type="RefSeq" id="WP_089901469.1">
    <property type="nucleotide sequence ID" value="NZ_FOJG01000002.1"/>
</dbReference>
<dbReference type="SUPFAM" id="SSF50998">
    <property type="entry name" value="Quinoprotein alcohol dehydrogenase-like"/>
    <property type="match status" value="1"/>
</dbReference>
<evidence type="ECO:0000313" key="11">
    <source>
        <dbReference type="EMBL" id="SEW53969.1"/>
    </source>
</evidence>
<keyword evidence="12" id="KW-1185">Reference proteome</keyword>
<evidence type="ECO:0000256" key="5">
    <source>
        <dbReference type="ARBA" id="ARBA00022729"/>
    </source>
</evidence>
<dbReference type="EMBL" id="FOJG01000002">
    <property type="protein sequence ID" value="SEW53969.1"/>
    <property type="molecule type" value="Genomic_DNA"/>
</dbReference>
<dbReference type="SMART" id="SM00564">
    <property type="entry name" value="PQQ"/>
    <property type="match status" value="5"/>
</dbReference>
<evidence type="ECO:0000256" key="4">
    <source>
        <dbReference type="ARBA" id="ARBA00022723"/>
    </source>
</evidence>
<protein>
    <submittedName>
        <fullName evidence="11">Quinoprotein glucose dehydrogenase</fullName>
    </submittedName>
</protein>
<evidence type="ECO:0000313" key="12">
    <source>
        <dbReference type="Proteomes" id="UP000199310"/>
    </source>
</evidence>
<feature type="chain" id="PRO_5011686695" evidence="9">
    <location>
        <begin position="19"/>
        <end position="765"/>
    </location>
</feature>
<dbReference type="InterPro" id="IPR036909">
    <property type="entry name" value="Cyt_c-like_dom_sf"/>
</dbReference>
<dbReference type="GO" id="GO:0046872">
    <property type="term" value="F:metal ion binding"/>
    <property type="evidence" value="ECO:0007669"/>
    <property type="project" value="UniProtKB-KW"/>
</dbReference>
<evidence type="ECO:0000256" key="2">
    <source>
        <dbReference type="ARBA" id="ARBA00008156"/>
    </source>
</evidence>